<dbReference type="GO" id="GO:0005200">
    <property type="term" value="F:structural constituent of cytoskeleton"/>
    <property type="evidence" value="ECO:0007669"/>
    <property type="project" value="InterPro"/>
</dbReference>
<evidence type="ECO:0000313" key="17">
    <source>
        <dbReference type="EMBL" id="KAG8546507.1"/>
    </source>
</evidence>
<sequence>MSLIWLQVGQCGNQIGQEWWQILGSNIPEDERYPYFSRDGLINAICVDTEPKVIRKLRQQVKRGYFRDANIIVGQRGRGNNWAYGYHGITRSGERGLLDRTMDAFRKEVERRDCYSGTVILHSLCGGTGSGMGSRLCEEIRETYPAGYILSVTAAPHETGDSPLQHYNSLLCLAWMQRFCDGVLLFQNDEVMRRAASSEEKKTFTACGPQPLVSLTSMNTHIASCLAGLLCPVYSLKTRSPVSVGLEPWELIRCLCPMSTMKFLHTSQVCRRGAASWDTVTSSVVRTLPRADPAGHLHHSLSVLAVARNSQDYSFLLSRDSVLLKLRQAYGCVSWNPSAVHCWTDPQNILDPPGYSHSLTVCANHSSAADLLSRAGTKARTMYRSGAYLHWYRRYGCEDDDFQTCFDTLDSVVDEYRGLGVQ</sequence>
<dbReference type="InterPro" id="IPR023123">
    <property type="entry name" value="Tubulin_C"/>
</dbReference>
<evidence type="ECO:0000256" key="3">
    <source>
        <dbReference type="ARBA" id="ARBA00004138"/>
    </source>
</evidence>
<keyword evidence="12" id="KW-0539">Nucleus</keyword>
<dbReference type="GO" id="GO:0005929">
    <property type="term" value="C:cilium"/>
    <property type="evidence" value="ECO:0007669"/>
    <property type="project" value="UniProtKB-SubCell"/>
</dbReference>
<dbReference type="PANTHER" id="PTHR11588">
    <property type="entry name" value="TUBULIN"/>
    <property type="match status" value="1"/>
</dbReference>
<keyword evidence="9" id="KW-0970">Cilium biogenesis/degradation</keyword>
<dbReference type="EMBL" id="WNYA01001055">
    <property type="protein sequence ID" value="KAG8546507.1"/>
    <property type="molecule type" value="Genomic_DNA"/>
</dbReference>
<dbReference type="SMART" id="SM00864">
    <property type="entry name" value="Tubulin"/>
    <property type="match status" value="1"/>
</dbReference>
<dbReference type="GO" id="GO:0005814">
    <property type="term" value="C:centriole"/>
    <property type="evidence" value="ECO:0007669"/>
    <property type="project" value="UniProtKB-SubCell"/>
</dbReference>
<dbReference type="InterPro" id="IPR003008">
    <property type="entry name" value="Tubulin_FtsZ_GTPase"/>
</dbReference>
<keyword evidence="8" id="KW-0547">Nucleotide-binding</keyword>
<dbReference type="GO" id="GO:0007017">
    <property type="term" value="P:microtubule-based process"/>
    <property type="evidence" value="ECO:0007669"/>
    <property type="project" value="InterPro"/>
</dbReference>
<protein>
    <recommendedName>
        <fullName evidence="5">Tubulin delta chain</fullName>
    </recommendedName>
    <alternativeName>
        <fullName evidence="14">Delta-tubulin</fullName>
    </alternativeName>
</protein>
<dbReference type="Gene3D" id="1.10.287.600">
    <property type="entry name" value="Helix hairpin bin"/>
    <property type="match status" value="1"/>
</dbReference>
<evidence type="ECO:0000256" key="4">
    <source>
        <dbReference type="ARBA" id="ARBA00009636"/>
    </source>
</evidence>
<keyword evidence="11" id="KW-0206">Cytoskeleton</keyword>
<dbReference type="InterPro" id="IPR036525">
    <property type="entry name" value="Tubulin/FtsZ_GTPase_sf"/>
</dbReference>
<dbReference type="EMBL" id="WNYA01001055">
    <property type="protein sequence ID" value="KAG8546505.1"/>
    <property type="molecule type" value="Genomic_DNA"/>
</dbReference>
<dbReference type="EMBL" id="WNYA01001055">
    <property type="protein sequence ID" value="KAG8546508.1"/>
    <property type="molecule type" value="Genomic_DNA"/>
</dbReference>
<dbReference type="GO" id="GO:0030030">
    <property type="term" value="P:cell projection organization"/>
    <property type="evidence" value="ECO:0007669"/>
    <property type="project" value="UniProtKB-KW"/>
</dbReference>
<comment type="similarity">
    <text evidence="4">Belongs to the tubulin family.</text>
</comment>
<evidence type="ECO:0000256" key="6">
    <source>
        <dbReference type="ARBA" id="ARBA00022490"/>
    </source>
</evidence>
<dbReference type="InterPro" id="IPR000217">
    <property type="entry name" value="Tubulin"/>
</dbReference>
<evidence type="ECO:0000259" key="16">
    <source>
        <dbReference type="SMART" id="SM00864"/>
    </source>
</evidence>
<proteinExistence type="inferred from homology"/>
<keyword evidence="18" id="KW-1185">Reference proteome</keyword>
<evidence type="ECO:0000313" key="18">
    <source>
        <dbReference type="Proteomes" id="UP000824782"/>
    </source>
</evidence>
<dbReference type="InterPro" id="IPR002967">
    <property type="entry name" value="Delta_tubulin"/>
</dbReference>
<dbReference type="Pfam" id="PF00091">
    <property type="entry name" value="Tubulin"/>
    <property type="match status" value="1"/>
</dbReference>
<dbReference type="AlphaFoldDB" id="A0AAV6ZAF4"/>
<evidence type="ECO:0000256" key="1">
    <source>
        <dbReference type="ARBA" id="ARBA00004114"/>
    </source>
</evidence>
<evidence type="ECO:0000256" key="14">
    <source>
        <dbReference type="ARBA" id="ARBA00030594"/>
    </source>
</evidence>
<evidence type="ECO:0000256" key="9">
    <source>
        <dbReference type="ARBA" id="ARBA00022794"/>
    </source>
</evidence>
<keyword evidence="6" id="KW-0963">Cytoplasm</keyword>
<organism evidence="17 18">
    <name type="scientific">Engystomops pustulosus</name>
    <name type="common">Tungara frog</name>
    <name type="synonym">Physalaemus pustulosus</name>
    <dbReference type="NCBI Taxonomy" id="76066"/>
    <lineage>
        <taxon>Eukaryota</taxon>
        <taxon>Metazoa</taxon>
        <taxon>Chordata</taxon>
        <taxon>Craniata</taxon>
        <taxon>Vertebrata</taxon>
        <taxon>Euteleostomi</taxon>
        <taxon>Amphibia</taxon>
        <taxon>Batrachia</taxon>
        <taxon>Anura</taxon>
        <taxon>Neobatrachia</taxon>
        <taxon>Hyloidea</taxon>
        <taxon>Leptodactylidae</taxon>
        <taxon>Leiuperinae</taxon>
        <taxon>Engystomops</taxon>
    </lineage>
</organism>
<dbReference type="SUPFAM" id="SSF55307">
    <property type="entry name" value="Tubulin C-terminal domain-like"/>
    <property type="match status" value="1"/>
</dbReference>
<reference evidence="17" key="1">
    <citation type="thesis" date="2020" institute="ProQuest LLC" country="789 East Eisenhower Parkway, Ann Arbor, MI, USA">
        <title>Comparative Genomics and Chromosome Evolution.</title>
        <authorList>
            <person name="Mudd A.B."/>
        </authorList>
    </citation>
    <scope>NUCLEOTIDE SEQUENCE</scope>
    <source>
        <strain evidence="17">237g6f4</strain>
        <tissue evidence="17">Blood</tissue>
    </source>
</reference>
<comment type="subcellular location">
    <subcellularLocation>
        <location evidence="3">Cell projection</location>
        <location evidence="3">Cilium</location>
    </subcellularLocation>
    <subcellularLocation>
        <location evidence="1">Cytoplasm</location>
        <location evidence="1">Cytoskeleton</location>
        <location evidence="1">Microtubule organizing center</location>
        <location evidence="1">Centrosome</location>
        <location evidence="1">Centriole</location>
    </subcellularLocation>
    <subcellularLocation>
        <location evidence="2">Nucleus</location>
    </subcellularLocation>
</comment>
<keyword evidence="7" id="KW-0493">Microtubule</keyword>
<name>A0AAV6ZAF4_ENGPU</name>
<comment type="caution">
    <text evidence="17">The sequence shown here is derived from an EMBL/GenBank/DDBJ whole genome shotgun (WGS) entry which is preliminary data.</text>
</comment>
<evidence type="ECO:0000256" key="8">
    <source>
        <dbReference type="ARBA" id="ARBA00022741"/>
    </source>
</evidence>
<evidence type="ECO:0000256" key="10">
    <source>
        <dbReference type="ARBA" id="ARBA00023134"/>
    </source>
</evidence>
<evidence type="ECO:0000256" key="12">
    <source>
        <dbReference type="ARBA" id="ARBA00023242"/>
    </source>
</evidence>
<evidence type="ECO:0000256" key="11">
    <source>
        <dbReference type="ARBA" id="ARBA00023212"/>
    </source>
</evidence>
<comment type="function">
    <text evidence="15">Acts as a positive regulator of hedgehog signaling and regulates ciliary function.</text>
</comment>
<dbReference type="FunFam" id="3.40.50.1440:FF:000047">
    <property type="entry name" value="Tubulin delta chain"/>
    <property type="match status" value="1"/>
</dbReference>
<dbReference type="Gene3D" id="3.40.50.1440">
    <property type="entry name" value="Tubulin/FtsZ, GTPase domain"/>
    <property type="match status" value="1"/>
</dbReference>
<dbReference type="GO" id="GO:0005874">
    <property type="term" value="C:microtubule"/>
    <property type="evidence" value="ECO:0007669"/>
    <property type="project" value="UniProtKB-KW"/>
</dbReference>
<dbReference type="GO" id="GO:0005525">
    <property type="term" value="F:GTP binding"/>
    <property type="evidence" value="ECO:0007669"/>
    <property type="project" value="UniProtKB-KW"/>
</dbReference>
<evidence type="ECO:0000256" key="15">
    <source>
        <dbReference type="ARBA" id="ARBA00046149"/>
    </source>
</evidence>
<dbReference type="PRINTS" id="PR01161">
    <property type="entry name" value="TUBULIN"/>
</dbReference>
<dbReference type="EMBL" id="WNYA01001055">
    <property type="protein sequence ID" value="KAG8546506.1"/>
    <property type="molecule type" value="Genomic_DNA"/>
</dbReference>
<dbReference type="InterPro" id="IPR008280">
    <property type="entry name" value="Tub_FtsZ_C"/>
</dbReference>
<dbReference type="GO" id="GO:0005634">
    <property type="term" value="C:nucleus"/>
    <property type="evidence" value="ECO:0007669"/>
    <property type="project" value="UniProtKB-SubCell"/>
</dbReference>
<evidence type="ECO:0000256" key="13">
    <source>
        <dbReference type="ARBA" id="ARBA00023273"/>
    </source>
</evidence>
<feature type="domain" description="Tubulin/FtsZ GTPase" evidence="16">
    <location>
        <begin position="32"/>
        <end position="238"/>
    </location>
</feature>
<dbReference type="CDD" id="cd02189">
    <property type="entry name" value="delta_zeta_tubulin-like"/>
    <property type="match status" value="1"/>
</dbReference>
<keyword evidence="10" id="KW-0342">GTP-binding</keyword>
<gene>
    <name evidence="17" type="ORF">GDO81_018767</name>
</gene>
<dbReference type="PRINTS" id="PR01224">
    <property type="entry name" value="DELTATUBULIN"/>
</dbReference>
<accession>A0AAV6ZAF4</accession>
<evidence type="ECO:0000256" key="5">
    <source>
        <dbReference type="ARBA" id="ARBA00014184"/>
    </source>
</evidence>
<evidence type="ECO:0000256" key="7">
    <source>
        <dbReference type="ARBA" id="ARBA00022701"/>
    </source>
</evidence>
<dbReference type="SUPFAM" id="SSF52490">
    <property type="entry name" value="Tubulin nucleotide-binding domain-like"/>
    <property type="match status" value="1"/>
</dbReference>
<evidence type="ECO:0000256" key="2">
    <source>
        <dbReference type="ARBA" id="ARBA00004123"/>
    </source>
</evidence>
<dbReference type="Proteomes" id="UP000824782">
    <property type="component" value="Unassembled WGS sequence"/>
</dbReference>
<keyword evidence="13" id="KW-0966">Cell projection</keyword>